<dbReference type="GO" id="GO:0004252">
    <property type="term" value="F:serine-type endopeptidase activity"/>
    <property type="evidence" value="ECO:0007669"/>
    <property type="project" value="InterPro"/>
</dbReference>
<keyword evidence="1 7" id="KW-0645">Protease</keyword>
<dbReference type="EMBL" id="KV945264">
    <property type="protein sequence ID" value="PIO26184.1"/>
    <property type="molecule type" value="Genomic_DNA"/>
</dbReference>
<evidence type="ECO:0000256" key="3">
    <source>
        <dbReference type="ARBA" id="ARBA00022801"/>
    </source>
</evidence>
<dbReference type="PRINTS" id="PR00722">
    <property type="entry name" value="CHYMOTRYPSIN"/>
</dbReference>
<dbReference type="InterPro" id="IPR001254">
    <property type="entry name" value="Trypsin_dom"/>
</dbReference>
<dbReference type="SMART" id="SM00020">
    <property type="entry name" value="Tryp_SPc"/>
    <property type="match status" value="1"/>
</dbReference>
<keyword evidence="5" id="KW-1015">Disulfide bond</keyword>
<sequence>MISAYLILGYEGPMEEKHIVHVVILFKYIYLYYYVKTEAYRIVGGREAKAHSRPYMVSLQMKSQSFCGGALIDPKWVLTAAHCMEDTPVDMVRVVLGAHNLNQPDDFVQVSPVQESFQHPGYNPNTLQNDLQLLKLNTSANITPYVKTIKLPCADTDVLPGTSCSVAGWGYVSDFGTLPRALMETDVNVITLAACNVSWKQSIFDTMICTASQGLHIKGFCSGDSGGPLICEDHVEGVVSFSGFRCGSPITPDVYTRVSSFMSWIKSVINRS</sequence>
<name>A0A2G9REB5_AQUCT</name>
<accession>A0A2G9REB5</accession>
<evidence type="ECO:0000313" key="8">
    <source>
        <dbReference type="Proteomes" id="UP000228934"/>
    </source>
</evidence>
<evidence type="ECO:0000256" key="1">
    <source>
        <dbReference type="ARBA" id="ARBA00022670"/>
    </source>
</evidence>
<evidence type="ECO:0000256" key="5">
    <source>
        <dbReference type="ARBA" id="ARBA00023157"/>
    </source>
</evidence>
<feature type="domain" description="Peptidase S1" evidence="6">
    <location>
        <begin position="42"/>
        <end position="270"/>
    </location>
</feature>
<keyword evidence="3" id="KW-0378">Hydrolase</keyword>
<reference evidence="8" key="1">
    <citation type="journal article" date="2017" name="Nat. Commun.">
        <title>The North American bullfrog draft genome provides insight into hormonal regulation of long noncoding RNA.</title>
        <authorList>
            <person name="Hammond S.A."/>
            <person name="Warren R.L."/>
            <person name="Vandervalk B.P."/>
            <person name="Kucuk E."/>
            <person name="Khan H."/>
            <person name="Gibb E.A."/>
            <person name="Pandoh P."/>
            <person name="Kirk H."/>
            <person name="Zhao Y."/>
            <person name="Jones M."/>
            <person name="Mungall A.J."/>
            <person name="Coope R."/>
            <person name="Pleasance S."/>
            <person name="Moore R.A."/>
            <person name="Holt R.A."/>
            <person name="Round J.M."/>
            <person name="Ohora S."/>
            <person name="Walle B.V."/>
            <person name="Veldhoen N."/>
            <person name="Helbing C.C."/>
            <person name="Birol I."/>
        </authorList>
    </citation>
    <scope>NUCLEOTIDE SEQUENCE [LARGE SCALE GENOMIC DNA]</scope>
</reference>
<evidence type="ECO:0000256" key="4">
    <source>
        <dbReference type="ARBA" id="ARBA00022825"/>
    </source>
</evidence>
<evidence type="ECO:0000313" key="7">
    <source>
        <dbReference type="EMBL" id="PIO26184.1"/>
    </source>
</evidence>
<dbReference type="PANTHER" id="PTHR24271:SF55">
    <property type="entry name" value="SERINE PROTEASE 57"/>
    <property type="match status" value="1"/>
</dbReference>
<dbReference type="Proteomes" id="UP000228934">
    <property type="component" value="Unassembled WGS sequence"/>
</dbReference>
<dbReference type="GO" id="GO:0006508">
    <property type="term" value="P:proteolysis"/>
    <property type="evidence" value="ECO:0007669"/>
    <property type="project" value="UniProtKB-KW"/>
</dbReference>
<dbReference type="OrthoDB" id="8440449at2759"/>
<dbReference type="CDD" id="cd00190">
    <property type="entry name" value="Tryp_SPc"/>
    <property type="match status" value="1"/>
</dbReference>
<organism evidence="7 8">
    <name type="scientific">Aquarana catesbeiana</name>
    <name type="common">American bullfrog</name>
    <name type="synonym">Rana catesbeiana</name>
    <dbReference type="NCBI Taxonomy" id="8400"/>
    <lineage>
        <taxon>Eukaryota</taxon>
        <taxon>Metazoa</taxon>
        <taxon>Chordata</taxon>
        <taxon>Craniata</taxon>
        <taxon>Vertebrata</taxon>
        <taxon>Euteleostomi</taxon>
        <taxon>Amphibia</taxon>
        <taxon>Batrachia</taxon>
        <taxon>Anura</taxon>
        <taxon>Neobatrachia</taxon>
        <taxon>Ranoidea</taxon>
        <taxon>Ranidae</taxon>
        <taxon>Aquarana</taxon>
    </lineage>
</organism>
<dbReference type="AlphaFoldDB" id="A0A2G9REB5"/>
<dbReference type="InterPro" id="IPR009003">
    <property type="entry name" value="Peptidase_S1_PA"/>
</dbReference>
<dbReference type="Gene3D" id="2.40.10.10">
    <property type="entry name" value="Trypsin-like serine proteases"/>
    <property type="match status" value="2"/>
</dbReference>
<evidence type="ECO:0000259" key="6">
    <source>
        <dbReference type="PROSITE" id="PS50240"/>
    </source>
</evidence>
<dbReference type="InterPro" id="IPR001314">
    <property type="entry name" value="Peptidase_S1A"/>
</dbReference>
<dbReference type="PROSITE" id="PS00134">
    <property type="entry name" value="TRYPSIN_HIS"/>
    <property type="match status" value="1"/>
</dbReference>
<proteinExistence type="predicted"/>
<dbReference type="Pfam" id="PF00089">
    <property type="entry name" value="Trypsin"/>
    <property type="match status" value="1"/>
</dbReference>
<keyword evidence="8" id="KW-1185">Reference proteome</keyword>
<protein>
    <submittedName>
        <fullName evidence="7">Serine protease 57</fullName>
    </submittedName>
</protein>
<dbReference type="FunFam" id="2.40.10.10:FF:000120">
    <property type="entry name" value="Putative serine protease"/>
    <property type="match status" value="1"/>
</dbReference>
<dbReference type="InterPro" id="IPR018114">
    <property type="entry name" value="TRYPSIN_HIS"/>
</dbReference>
<dbReference type="PANTHER" id="PTHR24271">
    <property type="entry name" value="KALLIKREIN-RELATED"/>
    <property type="match status" value="1"/>
</dbReference>
<keyword evidence="2" id="KW-0732">Signal</keyword>
<dbReference type="PROSITE" id="PS50240">
    <property type="entry name" value="TRYPSIN_DOM"/>
    <property type="match status" value="1"/>
</dbReference>
<dbReference type="SUPFAM" id="SSF50494">
    <property type="entry name" value="Trypsin-like serine proteases"/>
    <property type="match status" value="1"/>
</dbReference>
<dbReference type="InterPro" id="IPR043504">
    <property type="entry name" value="Peptidase_S1_PA_chymotrypsin"/>
</dbReference>
<gene>
    <name evidence="7" type="ORF">AB205_0182060</name>
</gene>
<keyword evidence="4" id="KW-0720">Serine protease</keyword>
<evidence type="ECO:0000256" key="2">
    <source>
        <dbReference type="ARBA" id="ARBA00022729"/>
    </source>
</evidence>